<dbReference type="EMBL" id="CM014087">
    <property type="protein sequence ID" value="TKS77673.1"/>
    <property type="molecule type" value="Genomic_DNA"/>
</dbReference>
<reference evidence="2 3" key="1">
    <citation type="submission" date="2019-01" db="EMBL/GenBank/DDBJ databases">
        <title>Genome Assembly of Collichthys lucidus.</title>
        <authorList>
            <person name="Cai M."/>
            <person name="Xiao S."/>
        </authorList>
    </citation>
    <scope>NUCLEOTIDE SEQUENCE [LARGE SCALE GENOMIC DNA]</scope>
    <source>
        <strain evidence="2">JT15FE1705JMU</strain>
        <tissue evidence="2">Muscle</tissue>
    </source>
</reference>
<organism evidence="2 3">
    <name type="scientific">Collichthys lucidus</name>
    <name type="common">Big head croaker</name>
    <name type="synonym">Sciaena lucida</name>
    <dbReference type="NCBI Taxonomy" id="240159"/>
    <lineage>
        <taxon>Eukaryota</taxon>
        <taxon>Metazoa</taxon>
        <taxon>Chordata</taxon>
        <taxon>Craniata</taxon>
        <taxon>Vertebrata</taxon>
        <taxon>Euteleostomi</taxon>
        <taxon>Actinopterygii</taxon>
        <taxon>Neopterygii</taxon>
        <taxon>Teleostei</taxon>
        <taxon>Neoteleostei</taxon>
        <taxon>Acanthomorphata</taxon>
        <taxon>Eupercaria</taxon>
        <taxon>Sciaenidae</taxon>
        <taxon>Collichthys</taxon>
    </lineage>
</organism>
<accession>A0A4U5URG8</accession>
<dbReference type="STRING" id="240159.A0A4U5URG8"/>
<sequence length="194" mass="21983">MGSYEYKSVVPICLPLECFIFGNTSLVLALTKTKEKEGKRKRMGWSELEKSFVIQQIPSSNLFMVVVDNKCDCSMFEPITMDPIEIMYILHWPKTLEEVALLWSPCQHQGPCGQQQGHASSPSLSPPHNQPDLLSPASSSADKACTVSLLGEEKEEANTQSDLSEEREDKKVRLKEAEAKRNRKKEQVRKDRQE</sequence>
<evidence type="ECO:0000256" key="1">
    <source>
        <dbReference type="SAM" id="MobiDB-lite"/>
    </source>
</evidence>
<dbReference type="Proteomes" id="UP000298787">
    <property type="component" value="Chromosome 10"/>
</dbReference>
<protein>
    <submittedName>
        <fullName evidence="2">Voltage-dependent calcium channel subunit alpha-2/delta-3</fullName>
    </submittedName>
</protein>
<dbReference type="AlphaFoldDB" id="A0A4U5URG8"/>
<evidence type="ECO:0000313" key="2">
    <source>
        <dbReference type="EMBL" id="TKS77673.1"/>
    </source>
</evidence>
<name>A0A4U5URG8_COLLU</name>
<proteinExistence type="predicted"/>
<feature type="compositionally biased region" description="Basic and acidic residues" evidence="1">
    <location>
        <begin position="167"/>
        <end position="180"/>
    </location>
</feature>
<feature type="region of interest" description="Disordered" evidence="1">
    <location>
        <begin position="112"/>
        <end position="194"/>
    </location>
</feature>
<keyword evidence="3" id="KW-1185">Reference proteome</keyword>
<evidence type="ECO:0000313" key="3">
    <source>
        <dbReference type="Proteomes" id="UP000298787"/>
    </source>
</evidence>
<gene>
    <name evidence="2" type="ORF">D9C73_011764</name>
</gene>